<dbReference type="AlphaFoldDB" id="A0A6A4GZS7"/>
<feature type="non-terminal residue" evidence="2">
    <location>
        <position position="1"/>
    </location>
</feature>
<feature type="non-terminal residue" evidence="2">
    <location>
        <position position="56"/>
    </location>
</feature>
<accession>A0A6A4GZS7</accession>
<feature type="transmembrane region" description="Helical" evidence="1">
    <location>
        <begin position="31"/>
        <end position="51"/>
    </location>
</feature>
<evidence type="ECO:0000313" key="3">
    <source>
        <dbReference type="Proteomes" id="UP000799118"/>
    </source>
</evidence>
<organism evidence="2 3">
    <name type="scientific">Gymnopus androsaceus JB14</name>
    <dbReference type="NCBI Taxonomy" id="1447944"/>
    <lineage>
        <taxon>Eukaryota</taxon>
        <taxon>Fungi</taxon>
        <taxon>Dikarya</taxon>
        <taxon>Basidiomycota</taxon>
        <taxon>Agaricomycotina</taxon>
        <taxon>Agaricomycetes</taxon>
        <taxon>Agaricomycetidae</taxon>
        <taxon>Agaricales</taxon>
        <taxon>Marasmiineae</taxon>
        <taxon>Omphalotaceae</taxon>
        <taxon>Gymnopus</taxon>
    </lineage>
</organism>
<keyword evidence="1" id="KW-0472">Membrane</keyword>
<name>A0A6A4GZS7_9AGAR</name>
<keyword evidence="3" id="KW-1185">Reference proteome</keyword>
<keyword evidence="1" id="KW-1133">Transmembrane helix</keyword>
<evidence type="ECO:0000256" key="1">
    <source>
        <dbReference type="SAM" id="Phobius"/>
    </source>
</evidence>
<reference evidence="2" key="1">
    <citation type="journal article" date="2019" name="Environ. Microbiol.">
        <title>Fungal ecological strategies reflected in gene transcription - a case study of two litter decomposers.</title>
        <authorList>
            <person name="Barbi F."/>
            <person name="Kohler A."/>
            <person name="Barry K."/>
            <person name="Baskaran P."/>
            <person name="Daum C."/>
            <person name="Fauchery L."/>
            <person name="Ihrmark K."/>
            <person name="Kuo A."/>
            <person name="LaButti K."/>
            <person name="Lipzen A."/>
            <person name="Morin E."/>
            <person name="Grigoriev I.V."/>
            <person name="Henrissat B."/>
            <person name="Lindahl B."/>
            <person name="Martin F."/>
        </authorList>
    </citation>
    <scope>NUCLEOTIDE SEQUENCE</scope>
    <source>
        <strain evidence="2">JB14</strain>
    </source>
</reference>
<sequence length="56" mass="6764">NFFSQDYIRKRLYYSNHIPGAIYNLFQVKSLAKFIIIYFIFFGINFSRFIIDPAEC</sequence>
<dbReference type="EMBL" id="ML769623">
    <property type="protein sequence ID" value="KAE9391459.1"/>
    <property type="molecule type" value="Genomic_DNA"/>
</dbReference>
<protein>
    <submittedName>
        <fullName evidence="2">Uncharacterized protein</fullName>
    </submittedName>
</protein>
<dbReference type="Proteomes" id="UP000799118">
    <property type="component" value="Unassembled WGS sequence"/>
</dbReference>
<gene>
    <name evidence="2" type="ORF">BT96DRAFT_925304</name>
</gene>
<evidence type="ECO:0000313" key="2">
    <source>
        <dbReference type="EMBL" id="KAE9391459.1"/>
    </source>
</evidence>
<proteinExistence type="predicted"/>
<keyword evidence="1" id="KW-0812">Transmembrane</keyword>